<dbReference type="Gene3D" id="1.20.1720.10">
    <property type="entry name" value="Multidrug resistance protein D"/>
    <property type="match status" value="1"/>
</dbReference>
<accession>A0A1I1L4N1</accession>
<dbReference type="InterPro" id="IPR036259">
    <property type="entry name" value="MFS_trans_sf"/>
</dbReference>
<dbReference type="SUPFAM" id="SSF103473">
    <property type="entry name" value="MFS general substrate transporter"/>
    <property type="match status" value="1"/>
</dbReference>
<evidence type="ECO:0000256" key="5">
    <source>
        <dbReference type="ARBA" id="ARBA00022692"/>
    </source>
</evidence>
<evidence type="ECO:0000313" key="12">
    <source>
        <dbReference type="Proteomes" id="UP000199207"/>
    </source>
</evidence>
<feature type="transmembrane region" description="Helical" evidence="9">
    <location>
        <begin position="116"/>
        <end position="135"/>
    </location>
</feature>
<evidence type="ECO:0000256" key="9">
    <source>
        <dbReference type="SAM" id="Phobius"/>
    </source>
</evidence>
<dbReference type="PROSITE" id="PS00216">
    <property type="entry name" value="SUGAR_TRANSPORT_1"/>
    <property type="match status" value="1"/>
</dbReference>
<evidence type="ECO:0000256" key="4">
    <source>
        <dbReference type="ARBA" id="ARBA00022475"/>
    </source>
</evidence>
<feature type="transmembrane region" description="Helical" evidence="9">
    <location>
        <begin position="47"/>
        <end position="64"/>
    </location>
</feature>
<evidence type="ECO:0000259" key="10">
    <source>
        <dbReference type="PROSITE" id="PS50850"/>
    </source>
</evidence>
<feature type="transmembrane region" description="Helical" evidence="9">
    <location>
        <begin position="321"/>
        <end position="341"/>
    </location>
</feature>
<comment type="similarity">
    <text evidence="2">Belongs to the major facilitator superfamily. Bcr/CmlA family.</text>
</comment>
<dbReference type="EMBL" id="FOLM01000005">
    <property type="protein sequence ID" value="SFC68037.1"/>
    <property type="molecule type" value="Genomic_DNA"/>
</dbReference>
<proteinExistence type="inferred from homology"/>
<dbReference type="CDD" id="cd17320">
    <property type="entry name" value="MFS_MdfA_MDR_like"/>
    <property type="match status" value="1"/>
</dbReference>
<feature type="transmembrane region" description="Helical" evidence="9">
    <location>
        <begin position="141"/>
        <end position="162"/>
    </location>
</feature>
<dbReference type="PANTHER" id="PTHR23502">
    <property type="entry name" value="MAJOR FACILITATOR SUPERFAMILY"/>
    <property type="match status" value="1"/>
</dbReference>
<protein>
    <submittedName>
        <fullName evidence="11">MFS transporter, DHA1 family, bicyclomycin/chloramphenicol resistance protein</fullName>
    </submittedName>
</protein>
<feature type="transmembrane region" description="Helical" evidence="9">
    <location>
        <begin position="413"/>
        <end position="434"/>
    </location>
</feature>
<evidence type="ECO:0000256" key="6">
    <source>
        <dbReference type="ARBA" id="ARBA00022989"/>
    </source>
</evidence>
<dbReference type="STRING" id="910347.SAMN05421773_10552"/>
<comment type="subcellular location">
    <subcellularLocation>
        <location evidence="1">Cell membrane</location>
        <topology evidence="1">Multi-pass membrane protein</topology>
    </subcellularLocation>
</comment>
<dbReference type="GO" id="GO:1990961">
    <property type="term" value="P:xenobiotic detoxification by transmembrane export across the plasma membrane"/>
    <property type="evidence" value="ECO:0007669"/>
    <property type="project" value="InterPro"/>
</dbReference>
<feature type="domain" description="Major facilitator superfamily (MFS) profile" evidence="10">
    <location>
        <begin position="48"/>
        <end position="440"/>
    </location>
</feature>
<feature type="transmembrane region" description="Helical" evidence="9">
    <location>
        <begin position="387"/>
        <end position="407"/>
    </location>
</feature>
<keyword evidence="5 9" id="KW-0812">Transmembrane</keyword>
<feature type="transmembrane region" description="Helical" evidence="9">
    <location>
        <begin position="290"/>
        <end position="309"/>
    </location>
</feature>
<dbReference type="AlphaFoldDB" id="A0A1I1L4N1"/>
<keyword evidence="12" id="KW-1185">Reference proteome</keyword>
<reference evidence="11 12" key="1">
    <citation type="submission" date="2016-10" db="EMBL/GenBank/DDBJ databases">
        <authorList>
            <person name="de Groot N.N."/>
        </authorList>
    </citation>
    <scope>NUCLEOTIDE SEQUENCE [LARGE SCALE GENOMIC DNA]</scope>
    <source>
        <strain evidence="11 12">CGMCC 4.5739</strain>
    </source>
</reference>
<dbReference type="InterPro" id="IPR020846">
    <property type="entry name" value="MFS_dom"/>
</dbReference>
<dbReference type="InterPro" id="IPR004812">
    <property type="entry name" value="Efflux_drug-R_Bcr/CmlA"/>
</dbReference>
<dbReference type="GO" id="GO:0005886">
    <property type="term" value="C:plasma membrane"/>
    <property type="evidence" value="ECO:0007669"/>
    <property type="project" value="UniProtKB-SubCell"/>
</dbReference>
<dbReference type="GO" id="GO:0042910">
    <property type="term" value="F:xenobiotic transmembrane transporter activity"/>
    <property type="evidence" value="ECO:0007669"/>
    <property type="project" value="InterPro"/>
</dbReference>
<dbReference type="InterPro" id="IPR011701">
    <property type="entry name" value="MFS"/>
</dbReference>
<name>A0A1I1L4N1_9ACTN</name>
<dbReference type="Proteomes" id="UP000199207">
    <property type="component" value="Unassembled WGS sequence"/>
</dbReference>
<evidence type="ECO:0000256" key="7">
    <source>
        <dbReference type="ARBA" id="ARBA00023136"/>
    </source>
</evidence>
<keyword evidence="4" id="KW-1003">Cell membrane</keyword>
<dbReference type="InterPro" id="IPR005829">
    <property type="entry name" value="Sugar_transporter_CS"/>
</dbReference>
<feature type="region of interest" description="Disordered" evidence="8">
    <location>
        <begin position="1"/>
        <end position="41"/>
    </location>
</feature>
<dbReference type="PROSITE" id="PS50850">
    <property type="entry name" value="MFS"/>
    <property type="match status" value="1"/>
</dbReference>
<evidence type="ECO:0000256" key="8">
    <source>
        <dbReference type="SAM" id="MobiDB-lite"/>
    </source>
</evidence>
<feature type="transmembrane region" description="Helical" evidence="9">
    <location>
        <begin position="253"/>
        <end position="278"/>
    </location>
</feature>
<gene>
    <name evidence="11" type="ORF">SAMN05421773_10552</name>
</gene>
<dbReference type="RefSeq" id="WP_093838644.1">
    <property type="nucleotide sequence ID" value="NZ_FOLM01000005.1"/>
</dbReference>
<feature type="transmembrane region" description="Helical" evidence="9">
    <location>
        <begin position="204"/>
        <end position="224"/>
    </location>
</feature>
<organism evidence="11 12">
    <name type="scientific">Streptomyces aidingensis</name>
    <dbReference type="NCBI Taxonomy" id="910347"/>
    <lineage>
        <taxon>Bacteria</taxon>
        <taxon>Bacillati</taxon>
        <taxon>Actinomycetota</taxon>
        <taxon>Actinomycetes</taxon>
        <taxon>Kitasatosporales</taxon>
        <taxon>Streptomycetaceae</taxon>
        <taxon>Streptomyces</taxon>
    </lineage>
</organism>
<dbReference type="Pfam" id="PF07690">
    <property type="entry name" value="MFS_1"/>
    <property type="match status" value="1"/>
</dbReference>
<keyword evidence="6 9" id="KW-1133">Transmembrane helix</keyword>
<keyword evidence="7 9" id="KW-0472">Membrane</keyword>
<dbReference type="OrthoDB" id="9814303at2"/>
<sequence length="456" mass="46952">MSQPGQPATAVAEPRPVQTRIPFRLPARGRRGRRPSPGQLGPRGRSGLLLVLILGSLTAIPPLALDLYLPALPGVGDALGTSAATVQVTLAACLGGLGLGQLITGPMSDQLGRRRPLIAGMTVFALASVACALAPTIETLIAFRALQGLAGAAGVVISRAVVRDMFDGLAMARFFSTLLLISGVAPVLAPVFGGQMLRITSWRGLFVVLAGIGVLLVLAVVRWLPETLPAEQRHGGGIRTTLRDMRGLLRDRVFTGYLLTCTATFAALFAYVAASPFVVQEIYGGSPQTFSLLFMVNSIGLVTVGQINGKILVGRVSLDRVTALGLATLLLAATALLLMTSGVFGRVGLLPVAAGLFVLMSAMTLVLPNANSQALMRTPHAAGSASALLGAAQFGLGGLVSPLVGIAGEDTAVPMAVLQLTAVLLAIAAFLALCRPWSPRPAIPGNGHTIAAARPD</sequence>
<evidence type="ECO:0000256" key="2">
    <source>
        <dbReference type="ARBA" id="ARBA00006236"/>
    </source>
</evidence>
<feature type="transmembrane region" description="Helical" evidence="9">
    <location>
        <begin position="347"/>
        <end position="367"/>
    </location>
</feature>
<evidence type="ECO:0000313" key="11">
    <source>
        <dbReference type="EMBL" id="SFC68037.1"/>
    </source>
</evidence>
<keyword evidence="3" id="KW-0813">Transport</keyword>
<evidence type="ECO:0000256" key="1">
    <source>
        <dbReference type="ARBA" id="ARBA00004651"/>
    </source>
</evidence>
<dbReference type="NCBIfam" id="TIGR00710">
    <property type="entry name" value="efflux_Bcr_CflA"/>
    <property type="match status" value="1"/>
</dbReference>
<feature type="transmembrane region" description="Helical" evidence="9">
    <location>
        <begin position="84"/>
        <end position="104"/>
    </location>
</feature>
<feature type="transmembrane region" description="Helical" evidence="9">
    <location>
        <begin position="174"/>
        <end position="192"/>
    </location>
</feature>
<evidence type="ECO:0000256" key="3">
    <source>
        <dbReference type="ARBA" id="ARBA00022448"/>
    </source>
</evidence>
<dbReference type="FunFam" id="1.20.1720.10:FF:000005">
    <property type="entry name" value="Bcr/CflA family efflux transporter"/>
    <property type="match status" value="1"/>
</dbReference>
<dbReference type="PANTHER" id="PTHR23502:SF132">
    <property type="entry name" value="POLYAMINE TRANSPORTER 2-RELATED"/>
    <property type="match status" value="1"/>
</dbReference>